<dbReference type="PANTHER" id="PTHR14089:SF2">
    <property type="entry name" value="PRE-MRNA-SPLICING FACTOR CWC2"/>
    <property type="match status" value="1"/>
</dbReference>
<evidence type="ECO:0000256" key="14">
    <source>
        <dbReference type="SAM" id="MobiDB-lite"/>
    </source>
</evidence>
<dbReference type="Pfam" id="PF00076">
    <property type="entry name" value="RRM_1"/>
    <property type="match status" value="1"/>
</dbReference>
<dbReference type="PANTHER" id="PTHR14089">
    <property type="entry name" value="PRE-MRNA-SPLICING FACTOR RBM22"/>
    <property type="match status" value="1"/>
</dbReference>
<dbReference type="GO" id="GO:0000974">
    <property type="term" value="C:Prp19 complex"/>
    <property type="evidence" value="ECO:0007669"/>
    <property type="project" value="TreeGrafter"/>
</dbReference>
<dbReference type="GO" id="GO:0006397">
    <property type="term" value="P:mRNA processing"/>
    <property type="evidence" value="ECO:0007669"/>
    <property type="project" value="UniProtKB-KW"/>
</dbReference>
<dbReference type="SUPFAM" id="SSF54928">
    <property type="entry name" value="RNA-binding domain, RBD"/>
    <property type="match status" value="1"/>
</dbReference>
<evidence type="ECO:0000259" key="15">
    <source>
        <dbReference type="PROSITE" id="PS50102"/>
    </source>
</evidence>
<feature type="region of interest" description="Disordered" evidence="14">
    <location>
        <begin position="1"/>
        <end position="74"/>
    </location>
</feature>
<dbReference type="Gene3D" id="3.30.70.330">
    <property type="match status" value="1"/>
</dbReference>
<evidence type="ECO:0000313" key="17">
    <source>
        <dbReference type="EMBL" id="SZX79374.1"/>
    </source>
</evidence>
<dbReference type="InterPro" id="IPR035979">
    <property type="entry name" value="RBD_domain_sf"/>
</dbReference>
<dbReference type="GO" id="GO:0036002">
    <property type="term" value="F:pre-mRNA binding"/>
    <property type="evidence" value="ECO:0007669"/>
    <property type="project" value="TreeGrafter"/>
</dbReference>
<keyword evidence="7 13" id="KW-0862">Zinc</keyword>
<evidence type="ECO:0000256" key="9">
    <source>
        <dbReference type="ARBA" id="ARBA00023187"/>
    </source>
</evidence>
<keyword evidence="6 13" id="KW-0863">Zinc-finger</keyword>
<dbReference type="EMBL" id="FNXT01001364">
    <property type="protein sequence ID" value="SZX79374.1"/>
    <property type="molecule type" value="Genomic_DNA"/>
</dbReference>
<dbReference type="GO" id="GO:0071006">
    <property type="term" value="C:U2-type catalytic step 1 spliceosome"/>
    <property type="evidence" value="ECO:0007669"/>
    <property type="project" value="TreeGrafter"/>
</dbReference>
<keyword evidence="10" id="KW-0539">Nucleus</keyword>
<evidence type="ECO:0000259" key="16">
    <source>
        <dbReference type="PROSITE" id="PS50103"/>
    </source>
</evidence>
<dbReference type="GO" id="GO:0071007">
    <property type="term" value="C:U2-type catalytic step 2 spliceosome"/>
    <property type="evidence" value="ECO:0007669"/>
    <property type="project" value="TreeGrafter"/>
</dbReference>
<feature type="zinc finger region" description="C3H1-type" evidence="13">
    <location>
        <begin position="82"/>
        <end position="104"/>
    </location>
</feature>
<reference evidence="17 18" key="1">
    <citation type="submission" date="2016-10" db="EMBL/GenBank/DDBJ databases">
        <authorList>
            <person name="Cai Z."/>
        </authorList>
    </citation>
    <scope>NUCLEOTIDE SEQUENCE [LARGE SCALE GENOMIC DNA]</scope>
</reference>
<keyword evidence="8 12" id="KW-0694">RNA-binding</keyword>
<keyword evidence="11" id="KW-0131">Cell cycle</keyword>
<dbReference type="PROSITE" id="PS50102">
    <property type="entry name" value="RRM"/>
    <property type="match status" value="1"/>
</dbReference>
<evidence type="ECO:0000256" key="10">
    <source>
        <dbReference type="ARBA" id="ARBA00023242"/>
    </source>
</evidence>
<dbReference type="PROSITE" id="PS50103">
    <property type="entry name" value="ZF_C3H1"/>
    <property type="match status" value="1"/>
</dbReference>
<dbReference type="STRING" id="3088.A0A383WQ65"/>
<dbReference type="AlphaFoldDB" id="A0A383WQ65"/>
<dbReference type="SUPFAM" id="SSF90229">
    <property type="entry name" value="CCCH zinc finger"/>
    <property type="match status" value="1"/>
</dbReference>
<keyword evidence="9" id="KW-0508">mRNA splicing</keyword>
<keyword evidence="4 13" id="KW-0479">Metal-binding</keyword>
<evidence type="ECO:0000256" key="6">
    <source>
        <dbReference type="ARBA" id="ARBA00022771"/>
    </source>
</evidence>
<accession>A0A383WQ65</accession>
<keyword evidence="18" id="KW-1185">Reference proteome</keyword>
<evidence type="ECO:0000256" key="2">
    <source>
        <dbReference type="ARBA" id="ARBA00008024"/>
    </source>
</evidence>
<evidence type="ECO:0000256" key="11">
    <source>
        <dbReference type="ARBA" id="ARBA00023306"/>
    </source>
</evidence>
<comment type="subcellular location">
    <subcellularLocation>
        <location evidence="1">Nucleus</location>
    </subcellularLocation>
</comment>
<dbReference type="InterPro" id="IPR036855">
    <property type="entry name" value="Znf_CCCH_sf"/>
</dbReference>
<proteinExistence type="inferred from homology"/>
<dbReference type="InterPro" id="IPR000571">
    <property type="entry name" value="Znf_CCCH"/>
</dbReference>
<gene>
    <name evidence="17" type="ORF">BQ4739_LOCUS19653</name>
</gene>
<feature type="domain" description="RRM" evidence="15">
    <location>
        <begin position="144"/>
        <end position="225"/>
    </location>
</feature>
<dbReference type="Pfam" id="PF16131">
    <property type="entry name" value="Torus"/>
    <property type="match status" value="1"/>
</dbReference>
<evidence type="ECO:0008006" key="19">
    <source>
        <dbReference type="Google" id="ProtNLM"/>
    </source>
</evidence>
<keyword evidence="3" id="KW-0507">mRNA processing</keyword>
<keyword evidence="5" id="KW-0747">Spliceosome</keyword>
<comment type="similarity">
    <text evidence="2">Belongs to the RRM CWC2 family.</text>
</comment>
<dbReference type="InterPro" id="IPR032297">
    <property type="entry name" value="Torus"/>
</dbReference>
<dbReference type="InterPro" id="IPR000504">
    <property type="entry name" value="RRM_dom"/>
</dbReference>
<dbReference type="GO" id="GO:0008380">
    <property type="term" value="P:RNA splicing"/>
    <property type="evidence" value="ECO:0007669"/>
    <property type="project" value="UniProtKB-KW"/>
</dbReference>
<evidence type="ECO:0000256" key="1">
    <source>
        <dbReference type="ARBA" id="ARBA00004123"/>
    </source>
</evidence>
<dbReference type="Proteomes" id="UP000256970">
    <property type="component" value="Unassembled WGS sequence"/>
</dbReference>
<organism evidence="17 18">
    <name type="scientific">Tetradesmus obliquus</name>
    <name type="common">Green alga</name>
    <name type="synonym">Acutodesmus obliquus</name>
    <dbReference type="NCBI Taxonomy" id="3088"/>
    <lineage>
        <taxon>Eukaryota</taxon>
        <taxon>Viridiplantae</taxon>
        <taxon>Chlorophyta</taxon>
        <taxon>core chlorophytes</taxon>
        <taxon>Chlorophyceae</taxon>
        <taxon>CS clade</taxon>
        <taxon>Sphaeropleales</taxon>
        <taxon>Scenedesmaceae</taxon>
        <taxon>Tetradesmus</taxon>
    </lineage>
</organism>
<dbReference type="InterPro" id="IPR012677">
    <property type="entry name" value="Nucleotide-bd_a/b_plait_sf"/>
</dbReference>
<sequence length="371" mass="41462">MEEQPAVDPQQNLDRPARKQVPGPITSDKSSSEVNIWSGRRVGPRPDGASRADRKRQPSQYRCQPATDAGKTRGSEGQINTFCLFFAKGMCYEGSACTFLHRLPTAADNAAMERDTSRDIFGRDKMPDGMDNRKGAGSYDRDMTTLYVNYGGAGHYAAQQLRHMLLQDFGCFGPVRSIHIVPSKTIAFIRFHWCASAEFAKEAMDGQCLRESKMHEVLAVRWANDDPNPTAVINKRRQALDAVESAALAAWDALPPEEKRARLAVAQQARARKVSAVAAAMPEFLLQGSGGADMLQGSSSRQQFDDWRGIPGRELEQQQQQQHELAQNEEQQQQQQQQGVEGSWTDAQWAEYYAANPEAAAQWHHYYSQQQ</sequence>
<evidence type="ECO:0000256" key="12">
    <source>
        <dbReference type="PROSITE-ProRule" id="PRU00176"/>
    </source>
</evidence>
<evidence type="ECO:0000256" key="4">
    <source>
        <dbReference type="ARBA" id="ARBA00022723"/>
    </source>
</evidence>
<name>A0A383WQ65_TETOB</name>
<evidence type="ECO:0000256" key="5">
    <source>
        <dbReference type="ARBA" id="ARBA00022728"/>
    </source>
</evidence>
<evidence type="ECO:0000256" key="8">
    <source>
        <dbReference type="ARBA" id="ARBA00022884"/>
    </source>
</evidence>
<evidence type="ECO:0000256" key="7">
    <source>
        <dbReference type="ARBA" id="ARBA00022833"/>
    </source>
</evidence>
<dbReference type="GO" id="GO:0017070">
    <property type="term" value="F:U6 snRNA binding"/>
    <property type="evidence" value="ECO:0007669"/>
    <property type="project" value="TreeGrafter"/>
</dbReference>
<evidence type="ECO:0000256" key="13">
    <source>
        <dbReference type="PROSITE-ProRule" id="PRU00723"/>
    </source>
</evidence>
<evidence type="ECO:0000256" key="3">
    <source>
        <dbReference type="ARBA" id="ARBA00022664"/>
    </source>
</evidence>
<dbReference type="InterPro" id="IPR039171">
    <property type="entry name" value="Cwc2/Slt11"/>
</dbReference>
<evidence type="ECO:0000313" key="18">
    <source>
        <dbReference type="Proteomes" id="UP000256970"/>
    </source>
</evidence>
<feature type="compositionally biased region" description="Low complexity" evidence="14">
    <location>
        <begin position="317"/>
        <end position="338"/>
    </location>
</feature>
<protein>
    <recommendedName>
        <fullName evidence="19">C3H1-type domain-containing protein</fullName>
    </recommendedName>
</protein>
<feature type="region of interest" description="Disordered" evidence="14">
    <location>
        <begin position="315"/>
        <end position="343"/>
    </location>
</feature>
<feature type="domain" description="C3H1-type" evidence="16">
    <location>
        <begin position="82"/>
        <end position="104"/>
    </location>
</feature>
<dbReference type="GO" id="GO:0008270">
    <property type="term" value="F:zinc ion binding"/>
    <property type="evidence" value="ECO:0007669"/>
    <property type="project" value="UniProtKB-KW"/>
</dbReference>